<dbReference type="AlphaFoldDB" id="A0A316YMK1"/>
<keyword evidence="7 10" id="KW-0496">Mitochondrion</keyword>
<dbReference type="RefSeq" id="XP_025376491.1">
    <property type="nucleotide sequence ID" value="XM_025523131.1"/>
</dbReference>
<feature type="region of interest" description="Disordered" evidence="11">
    <location>
        <begin position="191"/>
        <end position="225"/>
    </location>
</feature>
<dbReference type="PANTHER" id="PTHR12743">
    <property type="entry name" value="CYTOCHROME C1 HEME LYASE"/>
    <property type="match status" value="1"/>
</dbReference>
<evidence type="ECO:0000256" key="7">
    <source>
        <dbReference type="ARBA" id="ARBA00023128"/>
    </source>
</evidence>
<evidence type="ECO:0000256" key="9">
    <source>
        <dbReference type="ARBA" id="ARBA00023239"/>
    </source>
</evidence>
<keyword evidence="3 10" id="KW-0349">Heme</keyword>
<comment type="subcellular location">
    <subcellularLocation>
        <location evidence="1 10">Mitochondrion inner membrane</location>
    </subcellularLocation>
</comment>
<keyword evidence="9 10" id="KW-0456">Lyase</keyword>
<evidence type="ECO:0000256" key="8">
    <source>
        <dbReference type="ARBA" id="ARBA00023136"/>
    </source>
</evidence>
<dbReference type="GO" id="GO:0005743">
    <property type="term" value="C:mitochondrial inner membrane"/>
    <property type="evidence" value="ECO:0007669"/>
    <property type="project" value="UniProtKB-SubCell"/>
</dbReference>
<dbReference type="PROSITE" id="PS00822">
    <property type="entry name" value="CYTO_HEME_LYASE_2"/>
    <property type="match status" value="1"/>
</dbReference>
<dbReference type="PROSITE" id="PS00821">
    <property type="entry name" value="CYTO_HEME_LYASE_1"/>
    <property type="match status" value="1"/>
</dbReference>
<dbReference type="InterPro" id="IPR000511">
    <property type="entry name" value="Holocyt_c/c1_synthase"/>
</dbReference>
<protein>
    <recommendedName>
        <fullName evidence="10">Holocytochrome c-type synthase</fullName>
        <ecNumber evidence="10">4.4.1.17</ecNumber>
    </recommendedName>
</protein>
<evidence type="ECO:0000256" key="5">
    <source>
        <dbReference type="ARBA" id="ARBA00022792"/>
    </source>
</evidence>
<comment type="function">
    <text evidence="10">Lyase that catalyzes the covalent linking of the heme group to the cytochrome C apoprotein to produce the mature functional cytochrome.</text>
</comment>
<evidence type="ECO:0000256" key="3">
    <source>
        <dbReference type="ARBA" id="ARBA00022617"/>
    </source>
</evidence>
<evidence type="ECO:0000256" key="11">
    <source>
        <dbReference type="SAM" id="MobiDB-lite"/>
    </source>
</evidence>
<keyword evidence="6 10" id="KW-0408">Iron</keyword>
<keyword evidence="4 10" id="KW-0479">Metal-binding</keyword>
<evidence type="ECO:0000256" key="1">
    <source>
        <dbReference type="ARBA" id="ARBA00004273"/>
    </source>
</evidence>
<dbReference type="GO" id="GO:0004408">
    <property type="term" value="F:holocytochrome-c synthase activity"/>
    <property type="evidence" value="ECO:0007669"/>
    <property type="project" value="UniProtKB-EC"/>
</dbReference>
<dbReference type="GO" id="GO:0046872">
    <property type="term" value="F:metal ion binding"/>
    <property type="evidence" value="ECO:0007669"/>
    <property type="project" value="UniProtKB-KW"/>
</dbReference>
<feature type="compositionally biased region" description="Basic and acidic residues" evidence="11">
    <location>
        <begin position="29"/>
        <end position="52"/>
    </location>
</feature>
<reference evidence="12" key="1">
    <citation type="journal article" date="2018" name="Mol. Biol. Evol.">
        <title>Broad Genomic Sampling Reveals a Smut Pathogenic Ancestry of the Fungal Clade Ustilaginomycotina.</title>
        <authorList>
            <person name="Kijpornyongpan T."/>
            <person name="Mondo S.J."/>
            <person name="Barry K."/>
            <person name="Sandor L."/>
            <person name="Lee J."/>
            <person name="Lipzen A."/>
            <person name="Pangilinan J."/>
            <person name="LaButti K."/>
            <person name="Hainaut M."/>
            <person name="Henrissat B."/>
            <person name="Grigoriev I.V."/>
            <person name="Spatafora J.W."/>
            <person name="Aime M.C."/>
        </authorList>
    </citation>
    <scope>NUCLEOTIDE SEQUENCE [LARGE SCALE GENOMIC DNA]</scope>
    <source>
        <strain evidence="12">MCA 4198</strain>
    </source>
</reference>
<keyword evidence="13" id="KW-1185">Reference proteome</keyword>
<proteinExistence type="inferred from homology"/>
<dbReference type="PANTHER" id="PTHR12743:SF3">
    <property type="entry name" value="HOLOCYTOCHROME-C SYNTHASE"/>
    <property type="match status" value="1"/>
</dbReference>
<gene>
    <name evidence="12" type="ORF">FA10DRAFT_272443</name>
</gene>
<organism evidence="12 13">
    <name type="scientific">Acaromyces ingoldii</name>
    <dbReference type="NCBI Taxonomy" id="215250"/>
    <lineage>
        <taxon>Eukaryota</taxon>
        <taxon>Fungi</taxon>
        <taxon>Dikarya</taxon>
        <taxon>Basidiomycota</taxon>
        <taxon>Ustilaginomycotina</taxon>
        <taxon>Exobasidiomycetes</taxon>
        <taxon>Exobasidiales</taxon>
        <taxon>Cryptobasidiaceae</taxon>
        <taxon>Acaromyces</taxon>
    </lineage>
</organism>
<keyword evidence="5 10" id="KW-0999">Mitochondrion inner membrane</keyword>
<dbReference type="STRING" id="215250.A0A316YMK1"/>
<comment type="similarity">
    <text evidence="2 10">Belongs to the cytochrome c-type heme lyase family.</text>
</comment>
<evidence type="ECO:0000313" key="12">
    <source>
        <dbReference type="EMBL" id="PWN89293.1"/>
    </source>
</evidence>
<dbReference type="OrthoDB" id="4243at2759"/>
<sequence>MHDSSNQGGPSLSASKLNPLNMLPSLTQERAKDQKTALSTERVRSSIPRSRDSAAPGASPYDKPSPSGCPVPHEQREAMTSAAEDDGSKWEYPSPQQFYNALVRKGWETPEEHVEMMVLCHNFLNERAWNEVLEWEKDMGVDAASVSLARFQGRPGTISPKAKLFSWAAMIAPSRFSSEPPFDRHDWIVRRPSASQAEKRSPSESEAGMGVTIPPASGATGEKNQGKEVRYVIDYYSGPDDPETDEPVFFLDVRPALDSPEAAWVRLKRTWTEWKRGEGSSSKSHSPST</sequence>
<feature type="region of interest" description="Disordered" evidence="11">
    <location>
        <begin position="1"/>
        <end position="91"/>
    </location>
</feature>
<dbReference type="EMBL" id="KZ819637">
    <property type="protein sequence ID" value="PWN89293.1"/>
    <property type="molecule type" value="Genomic_DNA"/>
</dbReference>
<evidence type="ECO:0000256" key="4">
    <source>
        <dbReference type="ARBA" id="ARBA00022723"/>
    </source>
</evidence>
<name>A0A316YMK1_9BASI</name>
<dbReference type="InParanoid" id="A0A316YMK1"/>
<keyword evidence="8 10" id="KW-0472">Membrane</keyword>
<evidence type="ECO:0000256" key="10">
    <source>
        <dbReference type="RuleBase" id="RU363130"/>
    </source>
</evidence>
<dbReference type="Proteomes" id="UP000245768">
    <property type="component" value="Unassembled WGS sequence"/>
</dbReference>
<comment type="catalytic activity">
    <reaction evidence="10">
        <text>holo-[cytochrome c] = apo-[cytochrome c] + heme b</text>
        <dbReference type="Rhea" id="RHEA:22648"/>
        <dbReference type="Rhea" id="RHEA-COMP:10725"/>
        <dbReference type="Rhea" id="RHEA-COMP:10726"/>
        <dbReference type="ChEBI" id="CHEBI:29950"/>
        <dbReference type="ChEBI" id="CHEBI:60344"/>
        <dbReference type="ChEBI" id="CHEBI:83739"/>
        <dbReference type="EC" id="4.4.1.17"/>
    </reaction>
</comment>
<feature type="compositionally biased region" description="Polar residues" evidence="11">
    <location>
        <begin position="1"/>
        <end position="28"/>
    </location>
</feature>
<evidence type="ECO:0000256" key="2">
    <source>
        <dbReference type="ARBA" id="ARBA00007255"/>
    </source>
</evidence>
<accession>A0A316YMK1</accession>
<dbReference type="Pfam" id="PF01265">
    <property type="entry name" value="Cyto_heme_lyase"/>
    <property type="match status" value="2"/>
</dbReference>
<dbReference type="EC" id="4.4.1.17" evidence="10"/>
<evidence type="ECO:0000256" key="6">
    <source>
        <dbReference type="ARBA" id="ARBA00023004"/>
    </source>
</evidence>
<evidence type="ECO:0000313" key="13">
    <source>
        <dbReference type="Proteomes" id="UP000245768"/>
    </source>
</evidence>
<dbReference type="GeneID" id="37045047"/>